<sequence length="172" mass="19669">MDFPGTPTHKSLSQRAWHGPSQTKERKEHVPKVCRNTAMKKQEPSLLLPPKLSSFPYGFFTTKHGEYIKPEVMGALNHFYQQCHLVRHVSFIALIPKKGPQAANRNLSGELVTNYQRAFIKHGQIIDETTATNEGEGFCLTKLRKVGFRDKLIRRIKFNISTVKYSSNTIEE</sequence>
<name>A0A9J5YU96_SOLCO</name>
<dbReference type="OrthoDB" id="1227106at2759"/>
<evidence type="ECO:0000313" key="3">
    <source>
        <dbReference type="Proteomes" id="UP000824120"/>
    </source>
</evidence>
<gene>
    <name evidence="2" type="ORF">H5410_033840</name>
</gene>
<organism evidence="2 3">
    <name type="scientific">Solanum commersonii</name>
    <name type="common">Commerson's wild potato</name>
    <name type="synonym">Commerson's nightshade</name>
    <dbReference type="NCBI Taxonomy" id="4109"/>
    <lineage>
        <taxon>Eukaryota</taxon>
        <taxon>Viridiplantae</taxon>
        <taxon>Streptophyta</taxon>
        <taxon>Embryophyta</taxon>
        <taxon>Tracheophyta</taxon>
        <taxon>Spermatophyta</taxon>
        <taxon>Magnoliopsida</taxon>
        <taxon>eudicotyledons</taxon>
        <taxon>Gunneridae</taxon>
        <taxon>Pentapetalae</taxon>
        <taxon>asterids</taxon>
        <taxon>lamiids</taxon>
        <taxon>Solanales</taxon>
        <taxon>Solanaceae</taxon>
        <taxon>Solanoideae</taxon>
        <taxon>Solaneae</taxon>
        <taxon>Solanum</taxon>
    </lineage>
</organism>
<dbReference type="EMBL" id="JACXVP010000006">
    <property type="protein sequence ID" value="KAG5602470.1"/>
    <property type="molecule type" value="Genomic_DNA"/>
</dbReference>
<dbReference type="Proteomes" id="UP000824120">
    <property type="component" value="Chromosome 6"/>
</dbReference>
<feature type="region of interest" description="Disordered" evidence="1">
    <location>
        <begin position="1"/>
        <end position="30"/>
    </location>
</feature>
<proteinExistence type="predicted"/>
<evidence type="ECO:0000313" key="2">
    <source>
        <dbReference type="EMBL" id="KAG5602470.1"/>
    </source>
</evidence>
<accession>A0A9J5YU96</accession>
<keyword evidence="3" id="KW-1185">Reference proteome</keyword>
<evidence type="ECO:0000256" key="1">
    <source>
        <dbReference type="SAM" id="MobiDB-lite"/>
    </source>
</evidence>
<comment type="caution">
    <text evidence="2">The sequence shown here is derived from an EMBL/GenBank/DDBJ whole genome shotgun (WGS) entry which is preliminary data.</text>
</comment>
<dbReference type="AlphaFoldDB" id="A0A9J5YU96"/>
<protein>
    <submittedName>
        <fullName evidence="2">Uncharacterized protein</fullName>
    </submittedName>
</protein>
<reference evidence="2 3" key="1">
    <citation type="submission" date="2020-09" db="EMBL/GenBank/DDBJ databases">
        <title>De no assembly of potato wild relative species, Solanum commersonii.</title>
        <authorList>
            <person name="Cho K."/>
        </authorList>
    </citation>
    <scope>NUCLEOTIDE SEQUENCE [LARGE SCALE GENOMIC DNA]</scope>
    <source>
        <strain evidence="2">LZ3.2</strain>
        <tissue evidence="2">Leaf</tissue>
    </source>
</reference>